<evidence type="ECO:0000256" key="6">
    <source>
        <dbReference type="ARBA" id="ARBA00023136"/>
    </source>
</evidence>
<dbReference type="Proteomes" id="UP000619260">
    <property type="component" value="Unassembled WGS sequence"/>
</dbReference>
<dbReference type="PANTHER" id="PTHR42718">
    <property type="entry name" value="MAJOR FACILITATOR SUPERFAMILY MULTIDRUG TRANSPORTER MFSC"/>
    <property type="match status" value="1"/>
</dbReference>
<feature type="transmembrane region" description="Helical" evidence="7">
    <location>
        <begin position="454"/>
        <end position="474"/>
    </location>
</feature>
<evidence type="ECO:0000256" key="4">
    <source>
        <dbReference type="ARBA" id="ARBA00022692"/>
    </source>
</evidence>
<gene>
    <name evidence="9" type="ORF">Val02_56460</name>
</gene>
<dbReference type="InterPro" id="IPR011701">
    <property type="entry name" value="MFS"/>
</dbReference>
<evidence type="ECO:0000256" key="7">
    <source>
        <dbReference type="SAM" id="Phobius"/>
    </source>
</evidence>
<keyword evidence="3" id="KW-1003">Cell membrane</keyword>
<evidence type="ECO:0000313" key="10">
    <source>
        <dbReference type="Proteomes" id="UP000619260"/>
    </source>
</evidence>
<keyword evidence="6 7" id="KW-0472">Membrane</keyword>
<feature type="transmembrane region" description="Helical" evidence="7">
    <location>
        <begin position="217"/>
        <end position="234"/>
    </location>
</feature>
<dbReference type="InterPro" id="IPR005829">
    <property type="entry name" value="Sugar_transporter_CS"/>
</dbReference>
<dbReference type="EMBL" id="BOPF01000022">
    <property type="protein sequence ID" value="GIJ48760.1"/>
    <property type="molecule type" value="Genomic_DNA"/>
</dbReference>
<dbReference type="AlphaFoldDB" id="A0A8J4DS26"/>
<evidence type="ECO:0000256" key="3">
    <source>
        <dbReference type="ARBA" id="ARBA00022475"/>
    </source>
</evidence>
<feature type="transmembrane region" description="Helical" evidence="7">
    <location>
        <begin position="135"/>
        <end position="154"/>
    </location>
</feature>
<evidence type="ECO:0000256" key="1">
    <source>
        <dbReference type="ARBA" id="ARBA00004651"/>
    </source>
</evidence>
<feature type="transmembrane region" description="Helical" evidence="7">
    <location>
        <begin position="160"/>
        <end position="182"/>
    </location>
</feature>
<dbReference type="Pfam" id="PF07690">
    <property type="entry name" value="MFS_1"/>
    <property type="match status" value="2"/>
</dbReference>
<feature type="transmembrane region" description="Helical" evidence="7">
    <location>
        <begin position="324"/>
        <end position="346"/>
    </location>
</feature>
<proteinExistence type="predicted"/>
<dbReference type="InterPro" id="IPR036259">
    <property type="entry name" value="MFS_trans_sf"/>
</dbReference>
<keyword evidence="5 7" id="KW-1133">Transmembrane helix</keyword>
<feature type="transmembrane region" description="Helical" evidence="7">
    <location>
        <begin position="103"/>
        <end position="123"/>
    </location>
</feature>
<comment type="caution">
    <text evidence="9">The sequence shown here is derived from an EMBL/GenBank/DDBJ whole genome shotgun (WGS) entry which is preliminary data.</text>
</comment>
<keyword evidence="10" id="KW-1185">Reference proteome</keyword>
<dbReference type="PANTHER" id="PTHR42718:SF46">
    <property type="entry name" value="BLR6921 PROTEIN"/>
    <property type="match status" value="1"/>
</dbReference>
<evidence type="ECO:0000259" key="8">
    <source>
        <dbReference type="PROSITE" id="PS50850"/>
    </source>
</evidence>
<dbReference type="Gene3D" id="1.20.1250.20">
    <property type="entry name" value="MFS general substrate transporter like domains"/>
    <property type="match status" value="1"/>
</dbReference>
<dbReference type="SUPFAM" id="SSF103473">
    <property type="entry name" value="MFS general substrate transporter"/>
    <property type="match status" value="1"/>
</dbReference>
<keyword evidence="2" id="KW-0813">Transport</keyword>
<evidence type="ECO:0000313" key="9">
    <source>
        <dbReference type="EMBL" id="GIJ48760.1"/>
    </source>
</evidence>
<dbReference type="RefSeq" id="WP_203902236.1">
    <property type="nucleotide sequence ID" value="NZ_BOPF01000022.1"/>
</dbReference>
<keyword evidence="4 7" id="KW-0812">Transmembrane</keyword>
<organism evidence="9 10">
    <name type="scientific">Virgisporangium aliadipatigenens</name>
    <dbReference type="NCBI Taxonomy" id="741659"/>
    <lineage>
        <taxon>Bacteria</taxon>
        <taxon>Bacillati</taxon>
        <taxon>Actinomycetota</taxon>
        <taxon>Actinomycetes</taxon>
        <taxon>Micromonosporales</taxon>
        <taxon>Micromonosporaceae</taxon>
        <taxon>Virgisporangium</taxon>
    </lineage>
</organism>
<dbReference type="PROSITE" id="PS50850">
    <property type="entry name" value="MFS"/>
    <property type="match status" value="1"/>
</dbReference>
<feature type="transmembrane region" description="Helical" evidence="7">
    <location>
        <begin position="387"/>
        <end position="408"/>
    </location>
</feature>
<evidence type="ECO:0000256" key="5">
    <source>
        <dbReference type="ARBA" id="ARBA00022989"/>
    </source>
</evidence>
<feature type="transmembrane region" description="Helical" evidence="7">
    <location>
        <begin position="73"/>
        <end position="97"/>
    </location>
</feature>
<accession>A0A8J4DS26</accession>
<dbReference type="CDD" id="cd17321">
    <property type="entry name" value="MFS_MMR_MDR_like"/>
    <property type="match status" value="1"/>
</dbReference>
<dbReference type="Gene3D" id="1.20.1720.10">
    <property type="entry name" value="Multidrug resistance protein D"/>
    <property type="match status" value="1"/>
</dbReference>
<feature type="domain" description="Major facilitator superfamily (MFS) profile" evidence="8">
    <location>
        <begin position="7"/>
        <end position="480"/>
    </location>
</feature>
<feature type="transmembrane region" description="Helical" evidence="7">
    <location>
        <begin position="358"/>
        <end position="375"/>
    </location>
</feature>
<feature type="transmembrane region" description="Helical" evidence="7">
    <location>
        <begin position="194"/>
        <end position="211"/>
    </location>
</feature>
<feature type="transmembrane region" description="Helical" evidence="7">
    <location>
        <begin position="420"/>
        <end position="442"/>
    </location>
</feature>
<reference evidence="9" key="1">
    <citation type="submission" date="2021-01" db="EMBL/GenBank/DDBJ databases">
        <title>Whole genome shotgun sequence of Virgisporangium aliadipatigenens NBRC 105644.</title>
        <authorList>
            <person name="Komaki H."/>
            <person name="Tamura T."/>
        </authorList>
    </citation>
    <scope>NUCLEOTIDE SEQUENCE</scope>
    <source>
        <strain evidence="9">NBRC 105644</strain>
    </source>
</reference>
<evidence type="ECO:0000256" key="2">
    <source>
        <dbReference type="ARBA" id="ARBA00022448"/>
    </source>
</evidence>
<name>A0A8J4DS26_9ACTN</name>
<feature type="transmembrane region" description="Helical" evidence="7">
    <location>
        <begin position="44"/>
        <end position="61"/>
    </location>
</feature>
<dbReference type="InterPro" id="IPR020846">
    <property type="entry name" value="MFS_dom"/>
</dbReference>
<protein>
    <submittedName>
        <fullName evidence="9">MFS transporter</fullName>
    </submittedName>
</protein>
<feature type="transmembrane region" description="Helical" evidence="7">
    <location>
        <begin position="292"/>
        <end position="318"/>
    </location>
</feature>
<sequence>MSRRAGAFAVLCVVQFMVILDSTITVVALDAIRTDLHVGERSLQYVLTLYAVPFGGLLLLAGRLSDLVGRRPVFLAGTALFTAASLLCASAGAPAVLLTGRAVQGAGAALVSSAAFAAVLDLYPQGERRHRALGVWSALGASGAAAGLILGGVLTDLVGWRFVFAVNVPPGIGCLAVAALVLPRTPGRPVRLDLPAAVLTTLGVGTLVFALSLRHALLLLLAALLLAVAALLHTPRPVPRRAPRPVGTRPARAAGMRAVRPVGLAVPVGARVSRLVRVVGGRVARRVRRGGSLAVAALAVGALMAVVGSQDFFLTLYLQRVRGFGATAAGLVIAPAAGSAFVGSAVASRAVTRMPPRVVVVGGLACVAVAQWLLARLRVDGLSTVDLLPGLLLFGFGLGVTFVGATVLGTAGRPAGLASGVLGTAQQVGLAVGVAALVGAVASDGPPADLVAGYNAGLRAGAALTAVTALLVAATHRWRNATRAT</sequence>
<dbReference type="GO" id="GO:0005886">
    <property type="term" value="C:plasma membrane"/>
    <property type="evidence" value="ECO:0007669"/>
    <property type="project" value="UniProtKB-SubCell"/>
</dbReference>
<dbReference type="GO" id="GO:0022857">
    <property type="term" value="F:transmembrane transporter activity"/>
    <property type="evidence" value="ECO:0007669"/>
    <property type="project" value="InterPro"/>
</dbReference>
<comment type="subcellular location">
    <subcellularLocation>
        <location evidence="1">Cell membrane</location>
        <topology evidence="1">Multi-pass membrane protein</topology>
    </subcellularLocation>
</comment>
<dbReference type="PROSITE" id="PS00216">
    <property type="entry name" value="SUGAR_TRANSPORT_1"/>
    <property type="match status" value="1"/>
</dbReference>